<feature type="compositionally biased region" description="Pro residues" evidence="7">
    <location>
        <begin position="94"/>
        <end position="104"/>
    </location>
</feature>
<keyword evidence="9" id="KW-1185">Reference proteome</keyword>
<keyword evidence="2" id="KW-0597">Phosphoprotein</keyword>
<name>A0A8C9FX15_PAVCR</name>
<keyword evidence="5" id="KW-0804">Transcription</keyword>
<evidence type="ECO:0000256" key="5">
    <source>
        <dbReference type="ARBA" id="ARBA00023163"/>
    </source>
</evidence>
<evidence type="ECO:0000313" key="9">
    <source>
        <dbReference type="Proteomes" id="UP000694428"/>
    </source>
</evidence>
<dbReference type="GO" id="GO:0003712">
    <property type="term" value="F:transcription coregulator activity"/>
    <property type="evidence" value="ECO:0007669"/>
    <property type="project" value="InterPro"/>
</dbReference>
<evidence type="ECO:0000256" key="3">
    <source>
        <dbReference type="ARBA" id="ARBA00022884"/>
    </source>
</evidence>
<dbReference type="GO" id="GO:0005634">
    <property type="term" value="C:nucleus"/>
    <property type="evidence" value="ECO:0007669"/>
    <property type="project" value="UniProtKB-SubCell"/>
</dbReference>
<dbReference type="Ensembl" id="ENSPSTT00000022646.1">
    <property type="protein sequence ID" value="ENSPSTP00000021566.1"/>
    <property type="gene ID" value="ENSPSTG00000015741.1"/>
</dbReference>
<dbReference type="GO" id="GO:0045944">
    <property type="term" value="P:positive regulation of transcription by RNA polymerase II"/>
    <property type="evidence" value="ECO:0007669"/>
    <property type="project" value="TreeGrafter"/>
</dbReference>
<accession>A0A8C9FX15</accession>
<reference evidence="8" key="1">
    <citation type="submission" date="2025-08" db="UniProtKB">
        <authorList>
            <consortium name="Ensembl"/>
        </authorList>
    </citation>
    <scope>IDENTIFICATION</scope>
</reference>
<keyword evidence="3" id="KW-0694">RNA-binding</keyword>
<dbReference type="PANTHER" id="PTHR15528:SF10">
    <property type="entry name" value="PEROXISOME PROLIFERATOR-ACTIVATED RECEPTOR GAMMA COACTIVATOR 1-ALPHA"/>
    <property type="match status" value="1"/>
</dbReference>
<organism evidence="8 9">
    <name type="scientific">Pavo cristatus</name>
    <name type="common">Indian peafowl</name>
    <name type="synonym">Blue peafowl</name>
    <dbReference type="NCBI Taxonomy" id="9049"/>
    <lineage>
        <taxon>Eukaryota</taxon>
        <taxon>Metazoa</taxon>
        <taxon>Chordata</taxon>
        <taxon>Craniata</taxon>
        <taxon>Vertebrata</taxon>
        <taxon>Euteleostomi</taxon>
        <taxon>Archelosauria</taxon>
        <taxon>Archosauria</taxon>
        <taxon>Dinosauria</taxon>
        <taxon>Saurischia</taxon>
        <taxon>Theropoda</taxon>
        <taxon>Coelurosauria</taxon>
        <taxon>Aves</taxon>
        <taxon>Neognathae</taxon>
        <taxon>Galloanserae</taxon>
        <taxon>Galliformes</taxon>
        <taxon>Phasianidae</taxon>
        <taxon>Phasianinae</taxon>
        <taxon>Pavo</taxon>
    </lineage>
</organism>
<dbReference type="InterPro" id="IPR034605">
    <property type="entry name" value="PGC-1"/>
</dbReference>
<keyword evidence="6" id="KW-0539">Nucleus</keyword>
<feature type="compositionally biased region" description="Basic and acidic residues" evidence="7">
    <location>
        <begin position="194"/>
        <end position="205"/>
    </location>
</feature>
<feature type="region of interest" description="Disordered" evidence="7">
    <location>
        <begin position="68"/>
        <end position="108"/>
    </location>
</feature>
<reference evidence="8" key="2">
    <citation type="submission" date="2025-09" db="UniProtKB">
        <authorList>
            <consortium name="Ensembl"/>
        </authorList>
    </citation>
    <scope>IDENTIFICATION</scope>
</reference>
<evidence type="ECO:0000256" key="4">
    <source>
        <dbReference type="ARBA" id="ARBA00023015"/>
    </source>
</evidence>
<sequence length="242" mass="26647">VLFCDSCNFVRSINCCSVFKGERKRQPGLTPSLGASSLGTSCNAIPKIDEENEANLLAVLTETLDSIPVDEDGLPSFDALTDGDVTNEHDTSPSPMPDGTPPPQEAEEPSLLKKLLLAPANTQLNYNECSGLSTQNHANTNHRIRTSPVVVKTENSWSNKAKSICQQQKPQRRPCSELLKYLTTNDDPPQTKPAENRNSSKEKCTSKRKPHLQSQTNHLQETPLLLSLPLLPCLFSQDKEEL</sequence>
<comment type="subcellular location">
    <subcellularLocation>
        <location evidence="1">Nucleus</location>
    </subcellularLocation>
</comment>
<dbReference type="AlphaFoldDB" id="A0A8C9FX15"/>
<evidence type="ECO:0000256" key="7">
    <source>
        <dbReference type="SAM" id="MobiDB-lite"/>
    </source>
</evidence>
<keyword evidence="4" id="KW-0805">Transcription regulation</keyword>
<evidence type="ECO:0000256" key="6">
    <source>
        <dbReference type="ARBA" id="ARBA00023242"/>
    </source>
</evidence>
<dbReference type="Proteomes" id="UP000694428">
    <property type="component" value="Unplaced"/>
</dbReference>
<dbReference type="PANTHER" id="PTHR15528">
    <property type="entry name" value="PEROXISOME PROLIFERATOR ACTIVATED RECEPTOR GAMMA COACTIVATOR 1 PGC-1 -RELATED"/>
    <property type="match status" value="1"/>
</dbReference>
<proteinExistence type="predicted"/>
<dbReference type="GO" id="GO:0003723">
    <property type="term" value="F:RNA binding"/>
    <property type="evidence" value="ECO:0007669"/>
    <property type="project" value="UniProtKB-KW"/>
</dbReference>
<evidence type="ECO:0000313" key="8">
    <source>
        <dbReference type="Ensembl" id="ENSPSTP00000021566.1"/>
    </source>
</evidence>
<evidence type="ECO:0000256" key="2">
    <source>
        <dbReference type="ARBA" id="ARBA00022553"/>
    </source>
</evidence>
<evidence type="ECO:0000256" key="1">
    <source>
        <dbReference type="ARBA" id="ARBA00004123"/>
    </source>
</evidence>
<protein>
    <submittedName>
        <fullName evidence="8">Uncharacterized protein</fullName>
    </submittedName>
</protein>
<feature type="region of interest" description="Disordered" evidence="7">
    <location>
        <begin position="182"/>
        <end position="217"/>
    </location>
</feature>